<gene>
    <name evidence="4" type="ORF">A2527_04125</name>
</gene>
<dbReference type="FunFam" id="3.40.50.720:FF:000084">
    <property type="entry name" value="Short-chain dehydrogenase reductase"/>
    <property type="match status" value="1"/>
</dbReference>
<dbReference type="AlphaFoldDB" id="A0A1F6GF86"/>
<comment type="similarity">
    <text evidence="1">Belongs to the short-chain dehydrogenases/reductases (SDR) family.</text>
</comment>
<feature type="domain" description="Ketoreductase" evidence="3">
    <location>
        <begin position="6"/>
        <end position="190"/>
    </location>
</feature>
<dbReference type="SMART" id="SM00822">
    <property type="entry name" value="PKS_KR"/>
    <property type="match status" value="1"/>
</dbReference>
<proteinExistence type="inferred from homology"/>
<keyword evidence="2" id="KW-0560">Oxidoreductase</keyword>
<organism evidence="4 5">
    <name type="scientific">Candidatus Lambdaproteobacteria bacterium RIFOXYD2_FULL_50_16</name>
    <dbReference type="NCBI Taxonomy" id="1817772"/>
    <lineage>
        <taxon>Bacteria</taxon>
        <taxon>Pseudomonadati</taxon>
        <taxon>Pseudomonadota</taxon>
        <taxon>Candidatus Lambdaproteobacteria</taxon>
    </lineage>
</organism>
<comment type="caution">
    <text evidence="4">The sequence shown here is derived from an EMBL/GenBank/DDBJ whole genome shotgun (WGS) entry which is preliminary data.</text>
</comment>
<evidence type="ECO:0000259" key="3">
    <source>
        <dbReference type="SMART" id="SM00822"/>
    </source>
</evidence>
<dbReference type="PRINTS" id="PR00080">
    <property type="entry name" value="SDRFAMILY"/>
</dbReference>
<dbReference type="CDD" id="cd05233">
    <property type="entry name" value="SDR_c"/>
    <property type="match status" value="1"/>
</dbReference>
<evidence type="ECO:0000313" key="5">
    <source>
        <dbReference type="Proteomes" id="UP000178449"/>
    </source>
</evidence>
<dbReference type="EMBL" id="MFNE01000010">
    <property type="protein sequence ID" value="OGG96749.1"/>
    <property type="molecule type" value="Genomic_DNA"/>
</dbReference>
<accession>A0A1F6GF86</accession>
<dbReference type="Proteomes" id="UP000178449">
    <property type="component" value="Unassembled WGS sequence"/>
</dbReference>
<sequence>MAVPLKTILITGAAQGIGRATALLCAAKGHPVLINYLNSQTAANQLAQQINQKGGQAITFKADVADESSVEAMFAESEKTLGPLGGLVNNAGILGPQTTIDGLDQARLERVFAVNVIGSFLCAKVAARYLGSGGAIVNLSSAASRLGSPGEYIDYAASKGAIDSMTLGLAKELAPRGIRVNAVRPGIIDTGLHAKGGEPGRASRLGALMPLGRAGTDIEVAQSIYWLLSSEASYVTGALLDVAGGR</sequence>
<dbReference type="PANTHER" id="PTHR43639:SF1">
    <property type="entry name" value="SHORT-CHAIN DEHYDROGENASE_REDUCTASE FAMILY PROTEIN"/>
    <property type="match status" value="1"/>
</dbReference>
<dbReference type="PROSITE" id="PS00061">
    <property type="entry name" value="ADH_SHORT"/>
    <property type="match status" value="1"/>
</dbReference>
<dbReference type="InterPro" id="IPR057326">
    <property type="entry name" value="KR_dom"/>
</dbReference>
<evidence type="ECO:0000256" key="1">
    <source>
        <dbReference type="ARBA" id="ARBA00006484"/>
    </source>
</evidence>
<dbReference type="Pfam" id="PF13561">
    <property type="entry name" value="adh_short_C2"/>
    <property type="match status" value="1"/>
</dbReference>
<evidence type="ECO:0000256" key="2">
    <source>
        <dbReference type="ARBA" id="ARBA00023002"/>
    </source>
</evidence>
<dbReference type="PRINTS" id="PR00081">
    <property type="entry name" value="GDHRDH"/>
</dbReference>
<dbReference type="SUPFAM" id="SSF51735">
    <property type="entry name" value="NAD(P)-binding Rossmann-fold domains"/>
    <property type="match status" value="1"/>
</dbReference>
<dbReference type="InterPro" id="IPR036291">
    <property type="entry name" value="NAD(P)-bd_dom_sf"/>
</dbReference>
<dbReference type="GO" id="GO:0016491">
    <property type="term" value="F:oxidoreductase activity"/>
    <property type="evidence" value="ECO:0007669"/>
    <property type="project" value="UniProtKB-KW"/>
</dbReference>
<protein>
    <submittedName>
        <fullName evidence="4">NAD(P)-dependent oxidoreductase</fullName>
    </submittedName>
</protein>
<dbReference type="Gene3D" id="3.40.50.720">
    <property type="entry name" value="NAD(P)-binding Rossmann-like Domain"/>
    <property type="match status" value="1"/>
</dbReference>
<evidence type="ECO:0000313" key="4">
    <source>
        <dbReference type="EMBL" id="OGG96749.1"/>
    </source>
</evidence>
<dbReference type="PANTHER" id="PTHR43639">
    <property type="entry name" value="OXIDOREDUCTASE, SHORT-CHAIN DEHYDROGENASE/REDUCTASE FAMILY (AFU_ORTHOLOGUE AFUA_5G02870)"/>
    <property type="match status" value="1"/>
</dbReference>
<dbReference type="STRING" id="1817772.A2527_04125"/>
<dbReference type="InterPro" id="IPR002347">
    <property type="entry name" value="SDR_fam"/>
</dbReference>
<reference evidence="4 5" key="1">
    <citation type="journal article" date="2016" name="Nat. Commun.">
        <title>Thousands of microbial genomes shed light on interconnected biogeochemical processes in an aquifer system.</title>
        <authorList>
            <person name="Anantharaman K."/>
            <person name="Brown C.T."/>
            <person name="Hug L.A."/>
            <person name="Sharon I."/>
            <person name="Castelle C.J."/>
            <person name="Probst A.J."/>
            <person name="Thomas B.C."/>
            <person name="Singh A."/>
            <person name="Wilkins M.J."/>
            <person name="Karaoz U."/>
            <person name="Brodie E.L."/>
            <person name="Williams K.H."/>
            <person name="Hubbard S.S."/>
            <person name="Banfield J.F."/>
        </authorList>
    </citation>
    <scope>NUCLEOTIDE SEQUENCE [LARGE SCALE GENOMIC DNA]</scope>
</reference>
<name>A0A1F6GF86_9PROT</name>
<dbReference type="InterPro" id="IPR020904">
    <property type="entry name" value="Sc_DH/Rdtase_CS"/>
</dbReference>